<comment type="similarity">
    <text evidence="1 13">Belongs to the DNA polymerase type-A family.</text>
</comment>
<dbReference type="InterPro" id="IPR043502">
    <property type="entry name" value="DNA/RNA_pol_sf"/>
</dbReference>
<evidence type="ECO:0000256" key="5">
    <source>
        <dbReference type="ARBA" id="ARBA00022763"/>
    </source>
</evidence>
<keyword evidence="2 13" id="KW-0808">Transferase</keyword>
<dbReference type="Pfam" id="PF01367">
    <property type="entry name" value="5_3_exonuc"/>
    <property type="match status" value="1"/>
</dbReference>
<dbReference type="Gene3D" id="3.30.70.370">
    <property type="match status" value="1"/>
</dbReference>
<proteinExistence type="inferred from homology"/>
<dbReference type="FunFam" id="1.10.150.20:FF:000003">
    <property type="entry name" value="DNA polymerase I"/>
    <property type="match status" value="1"/>
</dbReference>
<evidence type="ECO:0000313" key="18">
    <source>
        <dbReference type="Proteomes" id="UP001281731"/>
    </source>
</evidence>
<dbReference type="InterPro" id="IPR012337">
    <property type="entry name" value="RNaseH-like_sf"/>
</dbReference>
<dbReference type="GO" id="GO:0006261">
    <property type="term" value="P:DNA-templated DNA replication"/>
    <property type="evidence" value="ECO:0007669"/>
    <property type="project" value="UniProtKB-UniRule"/>
</dbReference>
<dbReference type="SUPFAM" id="SSF47807">
    <property type="entry name" value="5' to 3' exonuclease, C-terminal subdomain"/>
    <property type="match status" value="1"/>
</dbReference>
<dbReference type="InterPro" id="IPR002421">
    <property type="entry name" value="5-3_exonuclease"/>
</dbReference>
<feature type="region of interest" description="Disordered" evidence="14">
    <location>
        <begin position="293"/>
        <end position="361"/>
    </location>
</feature>
<evidence type="ECO:0000256" key="2">
    <source>
        <dbReference type="ARBA" id="ARBA00022679"/>
    </source>
</evidence>
<evidence type="ECO:0000259" key="15">
    <source>
        <dbReference type="SMART" id="SM00475"/>
    </source>
</evidence>
<dbReference type="InterPro" id="IPR008918">
    <property type="entry name" value="HhH2"/>
</dbReference>
<keyword evidence="4 13" id="KW-0235">DNA replication</keyword>
<evidence type="ECO:0000256" key="9">
    <source>
        <dbReference type="ARBA" id="ARBA00023204"/>
    </source>
</evidence>
<keyword evidence="6 13" id="KW-0269">Exonuclease</keyword>
<dbReference type="GO" id="GO:0003677">
    <property type="term" value="F:DNA binding"/>
    <property type="evidence" value="ECO:0007669"/>
    <property type="project" value="UniProtKB-UniRule"/>
</dbReference>
<evidence type="ECO:0000256" key="14">
    <source>
        <dbReference type="SAM" id="MobiDB-lite"/>
    </source>
</evidence>
<dbReference type="InterPro" id="IPR029060">
    <property type="entry name" value="PIN-like_dom_sf"/>
</dbReference>
<gene>
    <name evidence="13 17" type="primary">polA</name>
    <name evidence="17" type="ORF">R6G80_02000</name>
</gene>
<evidence type="ECO:0000256" key="10">
    <source>
        <dbReference type="ARBA" id="ARBA00049244"/>
    </source>
</evidence>
<dbReference type="GO" id="GO:0006302">
    <property type="term" value="P:double-strand break repair"/>
    <property type="evidence" value="ECO:0007669"/>
    <property type="project" value="TreeGrafter"/>
</dbReference>
<evidence type="ECO:0000313" key="17">
    <source>
        <dbReference type="EMBL" id="MDY5154498.1"/>
    </source>
</evidence>
<dbReference type="SUPFAM" id="SSF53098">
    <property type="entry name" value="Ribonuclease H-like"/>
    <property type="match status" value="1"/>
</dbReference>
<dbReference type="Gene3D" id="1.20.1060.10">
    <property type="entry name" value="Taq DNA Polymerase, Chain T, domain 4"/>
    <property type="match status" value="1"/>
</dbReference>
<evidence type="ECO:0000256" key="11">
    <source>
        <dbReference type="ARBA" id="ARBA00053603"/>
    </source>
</evidence>
<feature type="compositionally biased region" description="Polar residues" evidence="14">
    <location>
        <begin position="341"/>
        <end position="356"/>
    </location>
</feature>
<evidence type="ECO:0000256" key="12">
    <source>
        <dbReference type="NCBIfam" id="TIGR00593"/>
    </source>
</evidence>
<reference evidence="17" key="1">
    <citation type="submission" date="2023-10" db="EMBL/GenBank/DDBJ databases">
        <title>Whole Genome based description of the genera Actinobaculum and Actinotignum reveals a complex phylogenetic relationship within the species included in the genus Actinotignum.</title>
        <authorList>
            <person name="Jensen C.S."/>
            <person name="Dargis R."/>
            <person name="Kemp M."/>
            <person name="Christensen J.J."/>
        </authorList>
    </citation>
    <scope>NUCLEOTIDE SEQUENCE</scope>
    <source>
        <strain evidence="17">SLA_B511</strain>
    </source>
</reference>
<dbReference type="RefSeq" id="WP_320756311.1">
    <property type="nucleotide sequence ID" value="NZ_JAWNFQ010000003.1"/>
</dbReference>
<organism evidence="17 18">
    <name type="scientific">Actinotignum urinale</name>
    <dbReference type="NCBI Taxonomy" id="190146"/>
    <lineage>
        <taxon>Bacteria</taxon>
        <taxon>Bacillati</taxon>
        <taxon>Actinomycetota</taxon>
        <taxon>Actinomycetes</taxon>
        <taxon>Actinomycetales</taxon>
        <taxon>Actinomycetaceae</taxon>
        <taxon>Actinotignum</taxon>
    </lineage>
</organism>
<dbReference type="NCBIfam" id="NF004397">
    <property type="entry name" value="PRK05755.1"/>
    <property type="match status" value="1"/>
</dbReference>
<keyword evidence="9 13" id="KW-0234">DNA repair</keyword>
<dbReference type="InterPro" id="IPR018320">
    <property type="entry name" value="DNA_polymerase_1"/>
</dbReference>
<dbReference type="SMART" id="SM00475">
    <property type="entry name" value="53EXOc"/>
    <property type="match status" value="1"/>
</dbReference>
<dbReference type="FunFam" id="1.10.150.20:FF:000002">
    <property type="entry name" value="DNA polymerase I"/>
    <property type="match status" value="1"/>
</dbReference>
<feature type="domain" description="DNA-directed DNA polymerase family A palm" evidence="16">
    <location>
        <begin position="720"/>
        <end position="927"/>
    </location>
</feature>
<dbReference type="Gene3D" id="1.10.150.20">
    <property type="entry name" value="5' to 3' exonuclease, C-terminal subdomain"/>
    <property type="match status" value="2"/>
</dbReference>
<dbReference type="PRINTS" id="PR00868">
    <property type="entry name" value="DNAPOLI"/>
</dbReference>
<dbReference type="PANTHER" id="PTHR10133:SF27">
    <property type="entry name" value="DNA POLYMERASE NU"/>
    <property type="match status" value="1"/>
</dbReference>
<dbReference type="InterPro" id="IPR001098">
    <property type="entry name" value="DNA-dir_DNA_pol_A_palm_dom"/>
</dbReference>
<dbReference type="PANTHER" id="PTHR10133">
    <property type="entry name" value="DNA POLYMERASE I"/>
    <property type="match status" value="1"/>
</dbReference>
<dbReference type="Pfam" id="PF00476">
    <property type="entry name" value="DNA_pol_A"/>
    <property type="match status" value="1"/>
</dbReference>
<dbReference type="CDD" id="cd09898">
    <property type="entry name" value="H3TH_53EXO"/>
    <property type="match status" value="1"/>
</dbReference>
<evidence type="ECO:0000259" key="16">
    <source>
        <dbReference type="SMART" id="SM00482"/>
    </source>
</evidence>
<dbReference type="GO" id="GO:0008409">
    <property type="term" value="F:5'-3' exonuclease activity"/>
    <property type="evidence" value="ECO:0007669"/>
    <property type="project" value="UniProtKB-UniRule"/>
</dbReference>
<dbReference type="AlphaFoldDB" id="A0AAW9HS59"/>
<dbReference type="Gene3D" id="3.40.50.1010">
    <property type="entry name" value="5'-nuclease"/>
    <property type="match status" value="1"/>
</dbReference>
<evidence type="ECO:0000256" key="8">
    <source>
        <dbReference type="ARBA" id="ARBA00023125"/>
    </source>
</evidence>
<dbReference type="CDD" id="cd08637">
    <property type="entry name" value="DNA_pol_A_pol_I_C"/>
    <property type="match status" value="1"/>
</dbReference>
<dbReference type="EMBL" id="JAWNGC010000002">
    <property type="protein sequence ID" value="MDY5154498.1"/>
    <property type="molecule type" value="Genomic_DNA"/>
</dbReference>
<comment type="function">
    <text evidence="11">In addition to polymerase activity, this DNA polymerase exhibits 3'-5' and 5'-3' exonuclease activity.</text>
</comment>
<dbReference type="InterPro" id="IPR036279">
    <property type="entry name" value="5-3_exonuclease_C_sf"/>
</dbReference>
<dbReference type="NCBIfam" id="TIGR00593">
    <property type="entry name" value="pola"/>
    <property type="match status" value="1"/>
</dbReference>
<dbReference type="EC" id="2.7.7.7" evidence="12 13"/>
<sequence length="964" mass="106928">MADSKILLIDGHSMAFRAFHSRKAESFVTAQGQYTNAIHGFLSTLVKVVDEYHPTHIAVAFDLPGGTFRTREYTEYKAGRKPTPEEFKGQIGVIQKILDTLGITWLTYEDYEADDIIATLSTRGKNNGFHVYIASGDKDAYQLVDDNVTLLYPMPRVGLVAYNPEGIKEKTGVLPEQYSDVAALVGEKADNIPGIPGVGEKTATKWITQYGSLAGLIEHADELKGKVGATFRSSIDIVKRNRQINQLVCDLPIGENLDDFAVKGTDVVELNSIFDVLEFKQMRGRVLTAFPKARKNSEDNTPGLWATQGMQGEASSEVDAQRLANTDGEKDSGLSQILEHPQNSDNESTSQVSSSAEKPFTLDPKRVTTGLASWLTTCDMHKPFGLTIQGEGTPGGGNVRYIAISQGSTVWCGDVTQQDSVTRHAIGEWLASSAPKIVHDAKTAWHACRGELWELNNVIVDTALYAYLLNPVAREYPLDTIVKRYLGVDINAEKDVEATPPGQLPITYSSDDSDESVFDKLAECCVTLEPLSECLKRNLREHGDDDGALIALEMHVEKVLEGMEATGIAIDEAYLQQLLKDFDFEVNRAENNAVEAIGRSVNLSSPKQLQEVLFDQLDLPKTRKTKRGYTTNVDALNDLLEKLTYLKDDKAEKGRVFLENLKQHRESIKLKQSVEGLLKALESQADNKIRTTFQQMVTATGRLSSTGPNLQNIHARTQEGLKIRAAFVPSLGYDWLMTADYSQIEMRIMASLSGDEALIEAFNQGEDLHKSVAALVLGKPFGEVTHDERSHIKAVSYGLAYGLSAFGLSKQLRIPQRHAQYLMDTYFERFGRVREYLQGLVSVARRDGYTETMGGRRRYLPELHSDNRALRESAERMALNAPIQGTAADIMKMSMCQVVDALAREGMRTRVLLQVHDELVLEVPDEEREVAQELVVTHMMNVAHLRVPLSVGVGFGKNWRDAAH</sequence>
<evidence type="ECO:0000256" key="6">
    <source>
        <dbReference type="ARBA" id="ARBA00022839"/>
    </source>
</evidence>
<dbReference type="CDD" id="cd09859">
    <property type="entry name" value="PIN_53EXO"/>
    <property type="match status" value="1"/>
</dbReference>
<dbReference type="SUPFAM" id="SSF88723">
    <property type="entry name" value="PIN domain-like"/>
    <property type="match status" value="1"/>
</dbReference>
<evidence type="ECO:0000256" key="1">
    <source>
        <dbReference type="ARBA" id="ARBA00007705"/>
    </source>
</evidence>
<keyword evidence="5 13" id="KW-0227">DNA damage</keyword>
<evidence type="ECO:0000256" key="7">
    <source>
        <dbReference type="ARBA" id="ARBA00022932"/>
    </source>
</evidence>
<dbReference type="InterPro" id="IPR020045">
    <property type="entry name" value="DNA_polI_H3TH"/>
</dbReference>
<dbReference type="InterPro" id="IPR036397">
    <property type="entry name" value="RNaseH_sf"/>
</dbReference>
<comment type="caution">
    <text evidence="17">The sequence shown here is derived from an EMBL/GenBank/DDBJ whole genome shotgun (WGS) entry which is preliminary data.</text>
</comment>
<accession>A0AAW9HS59</accession>
<dbReference type="Proteomes" id="UP001281731">
    <property type="component" value="Unassembled WGS sequence"/>
</dbReference>
<dbReference type="CDD" id="cd06140">
    <property type="entry name" value="DNA_polA_I_Bacillus_like_exo"/>
    <property type="match status" value="1"/>
</dbReference>
<keyword evidence="13" id="KW-0378">Hydrolase</keyword>
<comment type="catalytic activity">
    <reaction evidence="10 13">
        <text>DNA(n) + a 2'-deoxyribonucleoside 5'-triphosphate = DNA(n+1) + diphosphate</text>
        <dbReference type="Rhea" id="RHEA:22508"/>
        <dbReference type="Rhea" id="RHEA-COMP:17339"/>
        <dbReference type="Rhea" id="RHEA-COMP:17340"/>
        <dbReference type="ChEBI" id="CHEBI:33019"/>
        <dbReference type="ChEBI" id="CHEBI:61560"/>
        <dbReference type="ChEBI" id="CHEBI:173112"/>
        <dbReference type="EC" id="2.7.7.7"/>
    </reaction>
</comment>
<dbReference type="InterPro" id="IPR002298">
    <property type="entry name" value="DNA_polymerase_A"/>
</dbReference>
<keyword evidence="6 13" id="KW-0540">Nuclease</keyword>
<dbReference type="GO" id="GO:0003887">
    <property type="term" value="F:DNA-directed DNA polymerase activity"/>
    <property type="evidence" value="ECO:0007669"/>
    <property type="project" value="UniProtKB-UniRule"/>
</dbReference>
<dbReference type="Pfam" id="PF02739">
    <property type="entry name" value="5_3_exonuc_N"/>
    <property type="match status" value="1"/>
</dbReference>
<keyword evidence="3 13" id="KW-0548">Nucleotidyltransferase</keyword>
<dbReference type="InterPro" id="IPR020046">
    <property type="entry name" value="5-3_exonucl_a-hlix_arch_N"/>
</dbReference>
<dbReference type="Gene3D" id="3.30.420.10">
    <property type="entry name" value="Ribonuclease H-like superfamily/Ribonuclease H"/>
    <property type="match status" value="1"/>
</dbReference>
<dbReference type="SUPFAM" id="SSF56672">
    <property type="entry name" value="DNA/RNA polymerases"/>
    <property type="match status" value="1"/>
</dbReference>
<name>A0AAW9HS59_9ACTO</name>
<dbReference type="SMART" id="SM00482">
    <property type="entry name" value="POLAc"/>
    <property type="match status" value="1"/>
</dbReference>
<keyword evidence="7 13" id="KW-0239">DNA-directed DNA polymerase</keyword>
<feature type="domain" description="5'-3' exonuclease" evidence="15">
    <location>
        <begin position="4"/>
        <end position="263"/>
    </location>
</feature>
<dbReference type="SMART" id="SM00279">
    <property type="entry name" value="HhH2"/>
    <property type="match status" value="1"/>
</dbReference>
<evidence type="ECO:0000256" key="13">
    <source>
        <dbReference type="RuleBase" id="RU004460"/>
    </source>
</evidence>
<evidence type="ECO:0000256" key="3">
    <source>
        <dbReference type="ARBA" id="ARBA00022695"/>
    </source>
</evidence>
<keyword evidence="8 13" id="KW-0238">DNA-binding</keyword>
<evidence type="ECO:0000256" key="4">
    <source>
        <dbReference type="ARBA" id="ARBA00022705"/>
    </source>
</evidence>
<comment type="function">
    <text evidence="13">In addition to polymerase activity, this DNA polymerase exhibits 5'-3' exonuclease activity.</text>
</comment>
<protein>
    <recommendedName>
        <fullName evidence="12 13">DNA polymerase I</fullName>
        <ecNumber evidence="12 13">2.7.7.7</ecNumber>
    </recommendedName>
</protein>